<evidence type="ECO:0008006" key="5">
    <source>
        <dbReference type="Google" id="ProtNLM"/>
    </source>
</evidence>
<dbReference type="EMBL" id="WKPI01000001">
    <property type="protein sequence ID" value="MSC31809.1"/>
    <property type="molecule type" value="Genomic_DNA"/>
</dbReference>
<evidence type="ECO:0000313" key="3">
    <source>
        <dbReference type="Proteomes" id="UP000433575"/>
    </source>
</evidence>
<organism evidence="1 3">
    <name type="scientific">Holdemania massiliensis</name>
    <dbReference type="NCBI Taxonomy" id="1468449"/>
    <lineage>
        <taxon>Bacteria</taxon>
        <taxon>Bacillati</taxon>
        <taxon>Bacillota</taxon>
        <taxon>Erysipelotrichia</taxon>
        <taxon>Erysipelotrichales</taxon>
        <taxon>Erysipelotrichaceae</taxon>
        <taxon>Holdemania</taxon>
    </lineage>
</organism>
<evidence type="ECO:0000313" key="1">
    <source>
        <dbReference type="EMBL" id="MSA88013.1"/>
    </source>
</evidence>
<proteinExistence type="predicted"/>
<gene>
    <name evidence="2" type="ORF">GKD88_01540</name>
    <name evidence="1" type="ORF">GKE08_01530</name>
</gene>
<accession>A0A6N7S296</accession>
<dbReference type="PANTHER" id="PTHR30217:SF12">
    <property type="entry name" value="U32 FAMILY PEPTIDASE"/>
    <property type="match status" value="1"/>
</dbReference>
<dbReference type="PANTHER" id="PTHR30217">
    <property type="entry name" value="PEPTIDASE U32 FAMILY"/>
    <property type="match status" value="1"/>
</dbReference>
<dbReference type="InterPro" id="IPR051454">
    <property type="entry name" value="RNA/ubiquinone_mod_enzymes"/>
</dbReference>
<evidence type="ECO:0000313" key="2">
    <source>
        <dbReference type="EMBL" id="MSC31809.1"/>
    </source>
</evidence>
<dbReference type="EMBL" id="WKPJ01000001">
    <property type="protein sequence ID" value="MSA88013.1"/>
    <property type="molecule type" value="Genomic_DNA"/>
</dbReference>
<protein>
    <recommendedName>
        <fullName evidence="5">U32 family peptidase</fullName>
    </recommendedName>
</protein>
<dbReference type="AlphaFoldDB" id="A0A6N7S296"/>
<dbReference type="Proteomes" id="UP000480929">
    <property type="component" value="Unassembled WGS sequence"/>
</dbReference>
<dbReference type="InterPro" id="IPR001539">
    <property type="entry name" value="Peptidase_U32"/>
</dbReference>
<dbReference type="OrthoDB" id="9807498at2"/>
<keyword evidence="4" id="KW-1185">Reference proteome</keyword>
<dbReference type="Pfam" id="PF01136">
    <property type="entry name" value="Peptidase_U32"/>
    <property type="match status" value="1"/>
</dbReference>
<sequence length="306" mass="34281">MRMKQINWIAALQQTAALPALKESGITTIRIGVEGYSVRTARLFSREEAAVIAAACQNLGLRWEIVFNRLWMEEELPEMEAKLKQIQSWNPDGIVYMDPAVFMLAKVLGIQDRLIYAPDTLTTNSQDIQLMLNMGVGRVVLAAEITLEEILQIAEKVEGSRLELQIHGRQVMAYSRRPLVSNYLQMIHKTVEDLPHQRGLYLIEATRSGKMPILEEAAGAAVYMESTLCSFAQIRQLAASGIGNFALDSLFSCDQQLIEARQAYAAVLEGADPMEMQAQLTERWPQMNYGSGYYAMKTNLTKEDAA</sequence>
<dbReference type="Proteomes" id="UP000433575">
    <property type="component" value="Unassembled WGS sequence"/>
</dbReference>
<evidence type="ECO:0000313" key="4">
    <source>
        <dbReference type="Proteomes" id="UP000480929"/>
    </source>
</evidence>
<comment type="caution">
    <text evidence="1">The sequence shown here is derived from an EMBL/GenBank/DDBJ whole genome shotgun (WGS) entry which is preliminary data.</text>
</comment>
<reference evidence="3 4" key="1">
    <citation type="journal article" date="2019" name="Nat. Med.">
        <title>A library of human gut bacterial isolates paired with longitudinal multiomics data enables mechanistic microbiome research.</title>
        <authorList>
            <person name="Poyet M."/>
            <person name="Groussin M."/>
            <person name="Gibbons S.M."/>
            <person name="Avila-Pacheco J."/>
            <person name="Jiang X."/>
            <person name="Kearney S.M."/>
            <person name="Perrotta A.R."/>
            <person name="Berdy B."/>
            <person name="Zhao S."/>
            <person name="Lieberman T.D."/>
            <person name="Swanson P.K."/>
            <person name="Smith M."/>
            <person name="Roesemann S."/>
            <person name="Alexander J.E."/>
            <person name="Rich S.A."/>
            <person name="Livny J."/>
            <person name="Vlamakis H."/>
            <person name="Clish C."/>
            <person name="Bullock K."/>
            <person name="Deik A."/>
            <person name="Scott J."/>
            <person name="Pierce K.A."/>
            <person name="Xavier R.J."/>
            <person name="Alm E.J."/>
        </authorList>
    </citation>
    <scope>NUCLEOTIDE SEQUENCE [LARGE SCALE GENOMIC DNA]</scope>
    <source>
        <strain evidence="1 3">BIOML-A4</strain>
        <strain evidence="2 4">BIOML-A5</strain>
    </source>
</reference>
<name>A0A6N7S296_9FIRM</name>